<evidence type="ECO:0000313" key="3">
    <source>
        <dbReference type="Proteomes" id="UP000291301"/>
    </source>
</evidence>
<reference evidence="2 3" key="1">
    <citation type="journal article" date="2015" name="Antonie Van Leeuwenhoek">
        <title>Oricola cellulosilytica gen. nov., sp. nov., a cellulose-degrading bacterium of the family Phyllobacteriaceae isolated from surface seashore water, and emended descriptions of Mesorhizobium loti and Phyllobacterium myrsinacearum.</title>
        <authorList>
            <person name="Hameed A."/>
            <person name="Shahina M."/>
            <person name="Lai W.A."/>
            <person name="Lin S.Y."/>
            <person name="Young L.S."/>
            <person name="Liu Y.C."/>
            <person name="Hsu Y.H."/>
            <person name="Young C.C."/>
        </authorList>
    </citation>
    <scope>NUCLEOTIDE SEQUENCE [LARGE SCALE GENOMIC DNA]</scope>
    <source>
        <strain evidence="2 3">KCTC 52183</strain>
    </source>
</reference>
<dbReference type="InterPro" id="IPR029068">
    <property type="entry name" value="Glyas_Bleomycin-R_OHBP_Dase"/>
</dbReference>
<organism evidence="2 3">
    <name type="scientific">Oricola cellulosilytica</name>
    <dbReference type="NCBI Taxonomy" id="1429082"/>
    <lineage>
        <taxon>Bacteria</taxon>
        <taxon>Pseudomonadati</taxon>
        <taxon>Pseudomonadota</taxon>
        <taxon>Alphaproteobacteria</taxon>
        <taxon>Hyphomicrobiales</taxon>
        <taxon>Ahrensiaceae</taxon>
        <taxon>Oricola</taxon>
    </lineage>
</organism>
<feature type="domain" description="Glyoxalase-like" evidence="1">
    <location>
        <begin position="14"/>
        <end position="200"/>
    </location>
</feature>
<comment type="caution">
    <text evidence="2">The sequence shown here is derived from an EMBL/GenBank/DDBJ whole genome shotgun (WGS) entry which is preliminary data.</text>
</comment>
<dbReference type="Gene3D" id="3.10.180.10">
    <property type="entry name" value="2,3-Dihydroxybiphenyl 1,2-Dioxygenase, domain 1"/>
    <property type="match status" value="1"/>
</dbReference>
<proteinExistence type="predicted"/>
<evidence type="ECO:0000313" key="2">
    <source>
        <dbReference type="EMBL" id="TCD13128.1"/>
    </source>
</evidence>
<accession>A0A4R0PAY5</accession>
<dbReference type="InterPro" id="IPR025870">
    <property type="entry name" value="Glyoxalase-like_dom"/>
</dbReference>
<dbReference type="PANTHER" id="PTHR40265">
    <property type="entry name" value="BLL2707 PROTEIN"/>
    <property type="match status" value="1"/>
</dbReference>
<dbReference type="Proteomes" id="UP000291301">
    <property type="component" value="Unassembled WGS sequence"/>
</dbReference>
<protein>
    <submittedName>
        <fullName evidence="2">VOC family protein</fullName>
    </submittedName>
</protein>
<dbReference type="RefSeq" id="WP_131570029.1">
    <property type="nucleotide sequence ID" value="NZ_JAINFK010000005.1"/>
</dbReference>
<dbReference type="Pfam" id="PF13468">
    <property type="entry name" value="Glyoxalase_3"/>
    <property type="match status" value="1"/>
</dbReference>
<dbReference type="EMBL" id="SJST01000006">
    <property type="protein sequence ID" value="TCD13128.1"/>
    <property type="molecule type" value="Genomic_DNA"/>
</dbReference>
<dbReference type="SUPFAM" id="SSF54593">
    <property type="entry name" value="Glyoxalase/Bleomycin resistance protein/Dihydroxybiphenyl dioxygenase"/>
    <property type="match status" value="1"/>
</dbReference>
<dbReference type="PANTHER" id="PTHR40265:SF1">
    <property type="entry name" value="GLYOXALASE-LIKE DOMAIN-CONTAINING PROTEIN"/>
    <property type="match status" value="1"/>
</dbReference>
<keyword evidence="3" id="KW-1185">Reference proteome</keyword>
<name>A0A4R0PAY5_9HYPH</name>
<sequence>MSDSANSVHPVRTIDHVVLPAVDLETARNRLTALGFTVAPDGRHPFGTENACVYFPDGTFLEPLAVAQREDCEASAREGNVFTARDQAFRFRNGEDGFSAVAFATEDAKGDHDIFARSGVSAGELLAFSRAVVTRKGEAGQARFLLAFAADLRSPDAFFFTCERLKVPEVDYTALETHPNGATRLVEVVLSEQNPTDFQYFLQCVSGNRTTEAHSFGLEVETSRRKLNVMTPEGLRVHFGVSRKSVERGLRFEGLVLSVPSLDAAKRVLDENEVSYRSSSIDIIVDVAPGQGSFIAFREHKG</sequence>
<evidence type="ECO:0000259" key="1">
    <source>
        <dbReference type="Pfam" id="PF13468"/>
    </source>
</evidence>
<gene>
    <name evidence="2" type="ORF">E0D97_14065</name>
</gene>
<dbReference type="OrthoDB" id="9812467at2"/>
<dbReference type="AlphaFoldDB" id="A0A4R0PAY5"/>